<dbReference type="Proteomes" id="UP000075886">
    <property type="component" value="Unassembled WGS sequence"/>
</dbReference>
<reference evidence="3" key="1">
    <citation type="submission" date="2014-01" db="EMBL/GenBank/DDBJ databases">
        <title>The Genome Sequence of Anopheles farauti FAR1 (V2).</title>
        <authorList>
            <consortium name="The Broad Institute Genomics Platform"/>
            <person name="Neafsey D.E."/>
            <person name="Besansky N."/>
            <person name="Howell P."/>
            <person name="Walton C."/>
            <person name="Young S.K."/>
            <person name="Zeng Q."/>
            <person name="Gargeya S."/>
            <person name="Fitzgerald M."/>
            <person name="Haas B."/>
            <person name="Abouelleil A."/>
            <person name="Allen A.W."/>
            <person name="Alvarado L."/>
            <person name="Arachchi H.M."/>
            <person name="Berlin A.M."/>
            <person name="Chapman S.B."/>
            <person name="Gainer-Dewar J."/>
            <person name="Goldberg J."/>
            <person name="Griggs A."/>
            <person name="Gujja S."/>
            <person name="Hansen M."/>
            <person name="Howarth C."/>
            <person name="Imamovic A."/>
            <person name="Ireland A."/>
            <person name="Larimer J."/>
            <person name="McCowan C."/>
            <person name="Murphy C."/>
            <person name="Pearson M."/>
            <person name="Poon T.W."/>
            <person name="Priest M."/>
            <person name="Roberts A."/>
            <person name="Saif S."/>
            <person name="Shea T."/>
            <person name="Sisk P."/>
            <person name="Sykes S."/>
            <person name="Wortman J."/>
            <person name="Nusbaum C."/>
            <person name="Birren B."/>
        </authorList>
    </citation>
    <scope>NUCLEOTIDE SEQUENCE [LARGE SCALE GENOMIC DNA]</scope>
    <source>
        <strain evidence="3">FAR1</strain>
    </source>
</reference>
<accession>A0A182QP82</accession>
<feature type="region of interest" description="Disordered" evidence="1">
    <location>
        <begin position="19"/>
        <end position="66"/>
    </location>
</feature>
<feature type="compositionally biased region" description="Basic and acidic residues" evidence="1">
    <location>
        <begin position="20"/>
        <end position="33"/>
    </location>
</feature>
<reference evidence="2" key="2">
    <citation type="submission" date="2020-05" db="UniProtKB">
        <authorList>
            <consortium name="EnsemblMetazoa"/>
        </authorList>
    </citation>
    <scope>IDENTIFICATION</scope>
    <source>
        <strain evidence="2">FAR1</strain>
    </source>
</reference>
<proteinExistence type="predicted"/>
<name>A0A182QP82_9DIPT</name>
<dbReference type="EnsemblMetazoa" id="AFAF014125-RA">
    <property type="protein sequence ID" value="AFAF014125-PA"/>
    <property type="gene ID" value="AFAF014125"/>
</dbReference>
<feature type="compositionally biased region" description="Basic and acidic residues" evidence="1">
    <location>
        <begin position="46"/>
        <end position="57"/>
    </location>
</feature>
<dbReference type="VEuPathDB" id="VectorBase:AFAF014125"/>
<keyword evidence="3" id="KW-1185">Reference proteome</keyword>
<protein>
    <submittedName>
        <fullName evidence="2">Uncharacterized protein</fullName>
    </submittedName>
</protein>
<evidence type="ECO:0000313" key="2">
    <source>
        <dbReference type="EnsemblMetazoa" id="AFAF014125-PA"/>
    </source>
</evidence>
<sequence>MICVMFRSIIRYLNPFCTDTRSESNDETMEQKPNRPNSGGILVSLKRTECKNPHSEPNDDEDSEADRARAAVAFLGVSSANISHKKENEIPSPSSEASRVDAEVEMRQYLPGTRYRIGLIVMQTDGGIPHVIPLCQEQSDEGAKRNKFGNVDIYYNVTGRTLELRGGILDKDYAV</sequence>
<evidence type="ECO:0000313" key="3">
    <source>
        <dbReference type="Proteomes" id="UP000075886"/>
    </source>
</evidence>
<dbReference type="AlphaFoldDB" id="A0A182QP82"/>
<dbReference type="EMBL" id="AXCN02000935">
    <property type="status" value="NOT_ANNOTATED_CDS"/>
    <property type="molecule type" value="Genomic_DNA"/>
</dbReference>
<evidence type="ECO:0000256" key="1">
    <source>
        <dbReference type="SAM" id="MobiDB-lite"/>
    </source>
</evidence>
<organism evidence="2 3">
    <name type="scientific">Anopheles farauti</name>
    <dbReference type="NCBI Taxonomy" id="69004"/>
    <lineage>
        <taxon>Eukaryota</taxon>
        <taxon>Metazoa</taxon>
        <taxon>Ecdysozoa</taxon>
        <taxon>Arthropoda</taxon>
        <taxon>Hexapoda</taxon>
        <taxon>Insecta</taxon>
        <taxon>Pterygota</taxon>
        <taxon>Neoptera</taxon>
        <taxon>Endopterygota</taxon>
        <taxon>Diptera</taxon>
        <taxon>Nematocera</taxon>
        <taxon>Culicoidea</taxon>
        <taxon>Culicidae</taxon>
        <taxon>Anophelinae</taxon>
        <taxon>Anopheles</taxon>
    </lineage>
</organism>